<dbReference type="AlphaFoldDB" id="A0A6J8B914"/>
<protein>
    <submittedName>
        <fullName evidence="2">Uncharacterized protein</fullName>
    </submittedName>
</protein>
<proteinExistence type="predicted"/>
<gene>
    <name evidence="2" type="ORF">MCOR_16039</name>
</gene>
<organism evidence="2 3">
    <name type="scientific">Mytilus coruscus</name>
    <name type="common">Sea mussel</name>
    <dbReference type="NCBI Taxonomy" id="42192"/>
    <lineage>
        <taxon>Eukaryota</taxon>
        <taxon>Metazoa</taxon>
        <taxon>Spiralia</taxon>
        <taxon>Lophotrochozoa</taxon>
        <taxon>Mollusca</taxon>
        <taxon>Bivalvia</taxon>
        <taxon>Autobranchia</taxon>
        <taxon>Pteriomorphia</taxon>
        <taxon>Mytilida</taxon>
        <taxon>Mytiloidea</taxon>
        <taxon>Mytilidae</taxon>
        <taxon>Mytilinae</taxon>
        <taxon>Mytilus</taxon>
    </lineage>
</organism>
<name>A0A6J8B914_MYTCO</name>
<evidence type="ECO:0000313" key="2">
    <source>
        <dbReference type="EMBL" id="CAC5380046.1"/>
    </source>
</evidence>
<feature type="chain" id="PRO_5027050419" evidence="1">
    <location>
        <begin position="22"/>
        <end position="306"/>
    </location>
</feature>
<feature type="signal peptide" evidence="1">
    <location>
        <begin position="1"/>
        <end position="21"/>
    </location>
</feature>
<evidence type="ECO:0000313" key="3">
    <source>
        <dbReference type="Proteomes" id="UP000507470"/>
    </source>
</evidence>
<keyword evidence="1" id="KW-0732">Signal</keyword>
<dbReference type="OrthoDB" id="6088219at2759"/>
<dbReference type="Proteomes" id="UP000507470">
    <property type="component" value="Unassembled WGS sequence"/>
</dbReference>
<sequence length="306" mass="34781">MKTLVLVFIVIFSSLICTCTSLKQDTEIEIYRPKRSGFVLEIAIKQLIETFSNLRTAFAHNKLKSAGDVGLVLVETVPILGDIVHFLNENPDQIINVENGLKTINDNLKVLDETIKNIGTRVDMLSLKIDLSVIKNQVATDKREISNCFADFSLFLQNPSSKAEQDRLKQCYSKFSYVSQIGHILSNNELTFMQQPIFNQIIKLTGYCDGGRIQDVFGYLLGLYIEGCTALITSEMLMYGNESVETKDECRRTIQTARINLNDILKKCERESCEKYIPVLTYALKSDQVSTIKSKLKSSFPWFNWK</sequence>
<keyword evidence="3" id="KW-1185">Reference proteome</keyword>
<dbReference type="EMBL" id="CACVKT020002820">
    <property type="protein sequence ID" value="CAC5380046.1"/>
    <property type="molecule type" value="Genomic_DNA"/>
</dbReference>
<evidence type="ECO:0000256" key="1">
    <source>
        <dbReference type="SAM" id="SignalP"/>
    </source>
</evidence>
<reference evidence="2 3" key="1">
    <citation type="submission" date="2020-06" db="EMBL/GenBank/DDBJ databases">
        <authorList>
            <person name="Li R."/>
            <person name="Bekaert M."/>
        </authorList>
    </citation>
    <scope>NUCLEOTIDE SEQUENCE [LARGE SCALE GENOMIC DNA]</scope>
    <source>
        <strain evidence="3">wild</strain>
    </source>
</reference>
<accession>A0A6J8B914</accession>